<evidence type="ECO:0000313" key="1">
    <source>
        <dbReference type="EMBL" id="GAG01165.1"/>
    </source>
</evidence>
<protein>
    <submittedName>
        <fullName evidence="1">Uncharacterized protein</fullName>
    </submittedName>
</protein>
<gene>
    <name evidence="1" type="ORF">S01H1_43622</name>
</gene>
<dbReference type="AlphaFoldDB" id="X0U6H1"/>
<dbReference type="EMBL" id="BARS01027792">
    <property type="protein sequence ID" value="GAG01165.1"/>
    <property type="molecule type" value="Genomic_DNA"/>
</dbReference>
<name>X0U6H1_9ZZZZ</name>
<reference evidence="1" key="1">
    <citation type="journal article" date="2014" name="Front. Microbiol.">
        <title>High frequency of phylogenetically diverse reductive dehalogenase-homologous genes in deep subseafloor sedimentary metagenomes.</title>
        <authorList>
            <person name="Kawai M."/>
            <person name="Futagami T."/>
            <person name="Toyoda A."/>
            <person name="Takaki Y."/>
            <person name="Nishi S."/>
            <person name="Hori S."/>
            <person name="Arai W."/>
            <person name="Tsubouchi T."/>
            <person name="Morono Y."/>
            <person name="Uchiyama I."/>
            <person name="Ito T."/>
            <person name="Fujiyama A."/>
            <person name="Inagaki F."/>
            <person name="Takami H."/>
        </authorList>
    </citation>
    <scope>NUCLEOTIDE SEQUENCE</scope>
    <source>
        <strain evidence="1">Expedition CK06-06</strain>
    </source>
</reference>
<proteinExistence type="predicted"/>
<feature type="non-terminal residue" evidence="1">
    <location>
        <position position="80"/>
    </location>
</feature>
<sequence length="80" mass="8216">MAQIRVPTYITMKSFNTSMPAYRILTPATGTANGVMVWDTATCNILGASMNEASVTGAAIKVAIAGTCKVMAGENLSTGA</sequence>
<accession>X0U6H1</accession>
<comment type="caution">
    <text evidence="1">The sequence shown here is derived from an EMBL/GenBank/DDBJ whole genome shotgun (WGS) entry which is preliminary data.</text>
</comment>
<organism evidence="1">
    <name type="scientific">marine sediment metagenome</name>
    <dbReference type="NCBI Taxonomy" id="412755"/>
    <lineage>
        <taxon>unclassified sequences</taxon>
        <taxon>metagenomes</taxon>
        <taxon>ecological metagenomes</taxon>
    </lineage>
</organism>